<dbReference type="RefSeq" id="WP_251263016.1">
    <property type="nucleotide sequence ID" value="NZ_JAMQGP010000013.1"/>
</dbReference>
<sequence length="420" mass="45842">MDKKVQGSWLIHHTNKLQNVTNQGDYQNTFVAGKAGILLSAISETNQSVITNEKLNVLANASNINTAFELPKLLEVLKEQELIDVSSSGVGVLGVTTSSALQHTTNIFETLDPKNIEVSAIELAEIASNKPVSSTELSEKISDEYQLATDEVKQLFHDSENIGFVDAEPISKNEKLLFNGNLFRRDSAVKTKAVLDSLKVEEQASLTELTQLLKQNACVSYTDALRILGEPLFKKVNSIGFFDINVVSNNQEEVGYLTLPSAFSKFSNSMVDDAFDLAKAFVASLTYGMTKSAYARGQISMIDRLLGALIDGREVGPVSAIGQDYKVLELKGVVAIRHGTKNGRSGPLMRLLKKEVGELALQAIRQGDVSEQSIQSLPGAAITKFRGPEANREIIRREQIQKSPFETNDMISSLRTGGGF</sequence>
<proteinExistence type="predicted"/>
<dbReference type="AlphaFoldDB" id="A0AA42B8X6"/>
<gene>
    <name evidence="1" type="ORF">NAF29_17965</name>
</gene>
<protein>
    <submittedName>
        <fullName evidence="1">Uncharacterized protein</fullName>
    </submittedName>
</protein>
<reference evidence="1 2" key="1">
    <citation type="journal article" date="2013" name="Antonie Van Leeuwenhoek">
        <title>Echinimonas agarilytica gen. nov., sp. nov., a new gammaproteobacterium isolated from the sea urchin Strongylocentrotus intermedius.</title>
        <authorList>
            <person name="Nedashkovskaya O.I."/>
            <person name="Stenkova A.M."/>
            <person name="Zhukova N.V."/>
            <person name="Van Trappen S."/>
            <person name="Lee J.S."/>
            <person name="Kim S.B."/>
        </authorList>
    </citation>
    <scope>NUCLEOTIDE SEQUENCE [LARGE SCALE GENOMIC DNA]</scope>
    <source>
        <strain evidence="1 2">KMM 6351</strain>
    </source>
</reference>
<name>A0AA42B8X6_9GAMM</name>
<dbReference type="EMBL" id="JAMQGP010000013">
    <property type="protein sequence ID" value="MCM2681534.1"/>
    <property type="molecule type" value="Genomic_DNA"/>
</dbReference>
<evidence type="ECO:0000313" key="2">
    <source>
        <dbReference type="Proteomes" id="UP001165393"/>
    </source>
</evidence>
<accession>A0AA42B8X6</accession>
<keyword evidence="2" id="KW-1185">Reference proteome</keyword>
<dbReference type="Proteomes" id="UP001165393">
    <property type="component" value="Unassembled WGS sequence"/>
</dbReference>
<comment type="caution">
    <text evidence="1">The sequence shown here is derived from an EMBL/GenBank/DDBJ whole genome shotgun (WGS) entry which is preliminary data.</text>
</comment>
<organism evidence="1 2">
    <name type="scientific">Echinimonas agarilytica</name>
    <dbReference type="NCBI Taxonomy" id="1215918"/>
    <lineage>
        <taxon>Bacteria</taxon>
        <taxon>Pseudomonadati</taxon>
        <taxon>Pseudomonadota</taxon>
        <taxon>Gammaproteobacteria</taxon>
        <taxon>Alteromonadales</taxon>
        <taxon>Echinimonadaceae</taxon>
        <taxon>Echinimonas</taxon>
    </lineage>
</organism>
<evidence type="ECO:0000313" key="1">
    <source>
        <dbReference type="EMBL" id="MCM2681534.1"/>
    </source>
</evidence>